<evidence type="ECO:0008006" key="5">
    <source>
        <dbReference type="Google" id="ProtNLM"/>
    </source>
</evidence>
<keyword evidence="2" id="KW-1133">Transmembrane helix</keyword>
<accession>A0A8J2SS58</accession>
<comment type="caution">
    <text evidence="3">The sequence shown here is derived from an EMBL/GenBank/DDBJ whole genome shotgun (WGS) entry which is preliminary data.</text>
</comment>
<keyword evidence="4" id="KW-1185">Reference proteome</keyword>
<protein>
    <recommendedName>
        <fullName evidence="5">Transmembrane protein</fullName>
    </recommendedName>
</protein>
<feature type="region of interest" description="Disordered" evidence="1">
    <location>
        <begin position="63"/>
        <end position="111"/>
    </location>
</feature>
<evidence type="ECO:0000256" key="1">
    <source>
        <dbReference type="SAM" id="MobiDB-lite"/>
    </source>
</evidence>
<dbReference type="Proteomes" id="UP000789595">
    <property type="component" value="Unassembled WGS sequence"/>
</dbReference>
<organism evidence="3 4">
    <name type="scientific">Pelagomonas calceolata</name>
    <dbReference type="NCBI Taxonomy" id="35677"/>
    <lineage>
        <taxon>Eukaryota</taxon>
        <taxon>Sar</taxon>
        <taxon>Stramenopiles</taxon>
        <taxon>Ochrophyta</taxon>
        <taxon>Pelagophyceae</taxon>
        <taxon>Pelagomonadales</taxon>
        <taxon>Pelagomonadaceae</taxon>
        <taxon>Pelagomonas</taxon>
    </lineage>
</organism>
<feature type="compositionally biased region" description="Low complexity" evidence="1">
    <location>
        <begin position="66"/>
        <end position="80"/>
    </location>
</feature>
<feature type="transmembrane region" description="Helical" evidence="2">
    <location>
        <begin position="148"/>
        <end position="167"/>
    </location>
</feature>
<gene>
    <name evidence="3" type="ORF">PECAL_6P06650</name>
</gene>
<proteinExistence type="predicted"/>
<dbReference type="AlphaFoldDB" id="A0A8J2SS58"/>
<sequence length="206" mass="22443">MRYQHFVLACTLLQQGQPFAPPLCVRKQSAVLRASSADDNTDENDADEAARIAEMRKRMEGMFSGAEAEAAPATEDAPAPAAAPKPPRLGRGTPRWTPPKRRAVTKAQDAEPFTRREVRGGRDVVQERRRNDDNIPGLVNFASDPRTFAAGGAIVALSFVLYVYAFLSGGINDGTARYAGDPETMGSGFDFFASEPDDRPGERVWI</sequence>
<evidence type="ECO:0000256" key="2">
    <source>
        <dbReference type="SAM" id="Phobius"/>
    </source>
</evidence>
<reference evidence="3" key="1">
    <citation type="submission" date="2021-11" db="EMBL/GenBank/DDBJ databases">
        <authorList>
            <consortium name="Genoscope - CEA"/>
            <person name="William W."/>
        </authorList>
    </citation>
    <scope>NUCLEOTIDE SEQUENCE</scope>
</reference>
<keyword evidence="2" id="KW-0472">Membrane</keyword>
<evidence type="ECO:0000313" key="4">
    <source>
        <dbReference type="Proteomes" id="UP000789595"/>
    </source>
</evidence>
<evidence type="ECO:0000313" key="3">
    <source>
        <dbReference type="EMBL" id="CAH0379064.1"/>
    </source>
</evidence>
<dbReference type="EMBL" id="CAKKNE010000006">
    <property type="protein sequence ID" value="CAH0379064.1"/>
    <property type="molecule type" value="Genomic_DNA"/>
</dbReference>
<name>A0A8J2SS58_9STRA</name>
<keyword evidence="2" id="KW-0812">Transmembrane</keyword>